<comment type="caution">
    <text evidence="1">The sequence shown here is derived from an EMBL/GenBank/DDBJ whole genome shotgun (WGS) entry which is preliminary data.</text>
</comment>
<evidence type="ECO:0000313" key="2">
    <source>
        <dbReference type="Proteomes" id="UP001617427"/>
    </source>
</evidence>
<organism evidence="1 2">
    <name type="scientific">Herbaspirillum chlorophenolicum</name>
    <dbReference type="NCBI Taxonomy" id="211589"/>
    <lineage>
        <taxon>Bacteria</taxon>
        <taxon>Pseudomonadati</taxon>
        <taxon>Pseudomonadota</taxon>
        <taxon>Betaproteobacteria</taxon>
        <taxon>Burkholderiales</taxon>
        <taxon>Oxalobacteraceae</taxon>
        <taxon>Herbaspirillum</taxon>
    </lineage>
</organism>
<name>A0ABW8F3N5_9BURK</name>
<dbReference type="Proteomes" id="UP001617427">
    <property type="component" value="Unassembled WGS sequence"/>
</dbReference>
<dbReference type="RefSeq" id="WP_402702686.1">
    <property type="nucleotide sequence ID" value="NZ_JBIUZV010000013.1"/>
</dbReference>
<dbReference type="EMBL" id="JBIUZV010000013">
    <property type="protein sequence ID" value="MFJ3047913.1"/>
    <property type="molecule type" value="Genomic_DNA"/>
</dbReference>
<protein>
    <submittedName>
        <fullName evidence="1">Uncharacterized protein</fullName>
    </submittedName>
</protein>
<sequence>MSGIAAPAAPETMQIVLTAEQGNLVIAALAECPFKLVYELIGKLNRQANDAGGRAAAGKYACLLTADELKLVLNALGNLPYHQVHALVHALQLQVGLEHVAGAVKKRPKGTR</sequence>
<proteinExistence type="predicted"/>
<accession>A0ABW8F3N5</accession>
<evidence type="ECO:0000313" key="1">
    <source>
        <dbReference type="EMBL" id="MFJ3047913.1"/>
    </source>
</evidence>
<keyword evidence="2" id="KW-1185">Reference proteome</keyword>
<gene>
    <name evidence="1" type="ORF">ACIPEN_18955</name>
</gene>
<reference evidence="1 2" key="1">
    <citation type="submission" date="2024-10" db="EMBL/GenBank/DDBJ databases">
        <title>The Natural Products Discovery Center: Release of the First 8490 Sequenced Strains for Exploring Actinobacteria Biosynthetic Diversity.</title>
        <authorList>
            <person name="Kalkreuter E."/>
            <person name="Kautsar S.A."/>
            <person name="Yang D."/>
            <person name="Bader C.D."/>
            <person name="Teijaro C.N."/>
            <person name="Fluegel L."/>
            <person name="Davis C.M."/>
            <person name="Simpson J.R."/>
            <person name="Lauterbach L."/>
            <person name="Steele A.D."/>
            <person name="Gui C."/>
            <person name="Meng S."/>
            <person name="Li G."/>
            <person name="Viehrig K."/>
            <person name="Ye F."/>
            <person name="Su P."/>
            <person name="Kiefer A.F."/>
            <person name="Nichols A."/>
            <person name="Cepeda A.J."/>
            <person name="Yan W."/>
            <person name="Fan B."/>
            <person name="Jiang Y."/>
            <person name="Adhikari A."/>
            <person name="Zheng C.-J."/>
            <person name="Schuster L."/>
            <person name="Cowan T.M."/>
            <person name="Smanski M.J."/>
            <person name="Chevrette M.G."/>
            <person name="De Carvalho L.P.S."/>
            <person name="Shen B."/>
        </authorList>
    </citation>
    <scope>NUCLEOTIDE SEQUENCE [LARGE SCALE GENOMIC DNA]</scope>
    <source>
        <strain evidence="1 2">NPDC087045</strain>
    </source>
</reference>